<dbReference type="Proteomes" id="UP001365128">
    <property type="component" value="Unassembled WGS sequence"/>
</dbReference>
<evidence type="ECO:0000313" key="10">
    <source>
        <dbReference type="EMBL" id="KAK7549369.1"/>
    </source>
</evidence>
<dbReference type="SUPFAM" id="SSF81340">
    <property type="entry name" value="Clc chloride channel"/>
    <property type="match status" value="1"/>
</dbReference>
<evidence type="ECO:0000256" key="8">
    <source>
        <dbReference type="SAM" id="MobiDB-lite"/>
    </source>
</evidence>
<evidence type="ECO:0000256" key="4">
    <source>
        <dbReference type="ARBA" id="ARBA00022989"/>
    </source>
</evidence>
<dbReference type="InterPro" id="IPR001807">
    <property type="entry name" value="ClC"/>
</dbReference>
<keyword evidence="6 9" id="KW-0472">Membrane</keyword>
<evidence type="ECO:0000256" key="9">
    <source>
        <dbReference type="SAM" id="Phobius"/>
    </source>
</evidence>
<keyword evidence="4 9" id="KW-1133">Transmembrane helix</keyword>
<dbReference type="EMBL" id="JBBPDW010000009">
    <property type="protein sequence ID" value="KAK7549369.1"/>
    <property type="molecule type" value="Genomic_DNA"/>
</dbReference>
<dbReference type="InterPro" id="IPR014743">
    <property type="entry name" value="Cl-channel_core"/>
</dbReference>
<evidence type="ECO:0000313" key="11">
    <source>
        <dbReference type="Proteomes" id="UP001365128"/>
    </source>
</evidence>
<name>A0ABR1MH87_9PEZI</name>
<sequence length="312" mass="34106">MGAMSQSTSAPTFFPPTANTRSLDEIRYHEPSESLASSAVTTEEQQLMSSSAVGERPPYNDYTTIDWLHDLVKESYRYRRLHSHKEATVSDWKLGYCIRNPLLSEENCCNNETRLLGVRLATDACADFRTWSTGYWTSFALYAGWALAFGIISCGATMLTRRSLPAVTEDRTDSYDSKPTAAGKGFGSIFAVATGMCLGKEGPFVHMSTCVGYLVAMWFPKYNDNGIIDMSPLVDHTPITLSAAAQLEYAARDASGRLVGVVIKKRVLSVLKGAGAEQTIGRRGALNLGKKGLLRSFGLLGRGMSRRKALLS</sequence>
<keyword evidence="5" id="KW-0406">Ion transport</keyword>
<evidence type="ECO:0000256" key="6">
    <source>
        <dbReference type="ARBA" id="ARBA00023136"/>
    </source>
</evidence>
<keyword evidence="3 9" id="KW-0812">Transmembrane</keyword>
<feature type="compositionally biased region" description="Polar residues" evidence="8">
    <location>
        <begin position="1"/>
        <end position="21"/>
    </location>
</feature>
<keyword evidence="11" id="KW-1185">Reference proteome</keyword>
<accession>A0ABR1MH87</accession>
<dbReference type="PANTHER" id="PTHR45711:SF3">
    <property type="entry name" value="CLC CHANNEL"/>
    <property type="match status" value="1"/>
</dbReference>
<protein>
    <submittedName>
        <fullName evidence="10">Uncharacterized protein</fullName>
    </submittedName>
</protein>
<organism evidence="10 11">
    <name type="scientific">Phyllosticta citricarpa</name>
    <dbReference type="NCBI Taxonomy" id="55181"/>
    <lineage>
        <taxon>Eukaryota</taxon>
        <taxon>Fungi</taxon>
        <taxon>Dikarya</taxon>
        <taxon>Ascomycota</taxon>
        <taxon>Pezizomycotina</taxon>
        <taxon>Dothideomycetes</taxon>
        <taxon>Dothideomycetes incertae sedis</taxon>
        <taxon>Botryosphaeriales</taxon>
        <taxon>Phyllostictaceae</taxon>
        <taxon>Phyllosticta</taxon>
    </lineage>
</organism>
<evidence type="ECO:0000256" key="7">
    <source>
        <dbReference type="ARBA" id="ARBA00023214"/>
    </source>
</evidence>
<evidence type="ECO:0000256" key="2">
    <source>
        <dbReference type="ARBA" id="ARBA00022448"/>
    </source>
</evidence>
<comment type="caution">
    <text evidence="10">The sequence shown here is derived from an EMBL/GenBank/DDBJ whole genome shotgun (WGS) entry which is preliminary data.</text>
</comment>
<feature type="transmembrane region" description="Helical" evidence="9">
    <location>
        <begin position="139"/>
        <end position="159"/>
    </location>
</feature>
<proteinExistence type="predicted"/>
<keyword evidence="2" id="KW-0813">Transport</keyword>
<keyword evidence="7" id="KW-0868">Chloride</keyword>
<dbReference type="Pfam" id="PF00654">
    <property type="entry name" value="Voltage_CLC"/>
    <property type="match status" value="1"/>
</dbReference>
<gene>
    <name evidence="10" type="ORF">IWX46DRAFT_639436</name>
</gene>
<evidence type="ECO:0000256" key="5">
    <source>
        <dbReference type="ARBA" id="ARBA00023065"/>
    </source>
</evidence>
<evidence type="ECO:0000256" key="1">
    <source>
        <dbReference type="ARBA" id="ARBA00004141"/>
    </source>
</evidence>
<comment type="subcellular location">
    <subcellularLocation>
        <location evidence="1">Membrane</location>
        <topology evidence="1">Multi-pass membrane protein</topology>
    </subcellularLocation>
</comment>
<evidence type="ECO:0000256" key="3">
    <source>
        <dbReference type="ARBA" id="ARBA00022692"/>
    </source>
</evidence>
<dbReference type="PANTHER" id="PTHR45711">
    <property type="entry name" value="CHLORIDE CHANNEL PROTEIN"/>
    <property type="match status" value="1"/>
</dbReference>
<reference evidence="10 11" key="1">
    <citation type="submission" date="2024-04" db="EMBL/GenBank/DDBJ databases">
        <title>Phyllosticta paracitricarpa is synonymous to the EU quarantine fungus P. citricarpa based on phylogenomic analyses.</title>
        <authorList>
            <consortium name="Lawrence Berkeley National Laboratory"/>
            <person name="Van Ingen-Buijs V.A."/>
            <person name="Van Westerhoven A.C."/>
            <person name="Haridas S."/>
            <person name="Skiadas P."/>
            <person name="Martin F."/>
            <person name="Groenewald J.Z."/>
            <person name="Crous P.W."/>
            <person name="Seidl M.F."/>
        </authorList>
    </citation>
    <scope>NUCLEOTIDE SEQUENCE [LARGE SCALE GENOMIC DNA]</scope>
    <source>
        <strain evidence="10 11">CBS 122670</strain>
    </source>
</reference>
<dbReference type="Gene3D" id="1.10.3080.10">
    <property type="entry name" value="Clc chloride channel"/>
    <property type="match status" value="1"/>
</dbReference>
<feature type="region of interest" description="Disordered" evidence="8">
    <location>
        <begin position="1"/>
        <end position="22"/>
    </location>
</feature>